<keyword evidence="2" id="KW-0802">TPR repeat</keyword>
<proteinExistence type="predicted"/>
<dbReference type="Gene3D" id="1.25.40.10">
    <property type="entry name" value="Tetratricopeptide repeat domain"/>
    <property type="match status" value="1"/>
</dbReference>
<dbReference type="InterPro" id="IPR019734">
    <property type="entry name" value="TPR_rpt"/>
</dbReference>
<evidence type="ECO:0000259" key="3">
    <source>
        <dbReference type="Pfam" id="PF00534"/>
    </source>
</evidence>
<accession>A0A6M8HP83</accession>
<dbReference type="Pfam" id="PF14559">
    <property type="entry name" value="TPR_19"/>
    <property type="match status" value="1"/>
</dbReference>
<reference evidence="4 5" key="1">
    <citation type="journal article" date="2014" name="World J. Microbiol. Biotechnol.">
        <title>Biodiversity and physiological characteristics of Antarctic and Arctic lichens-associated bacteria.</title>
        <authorList>
            <person name="Lee Y.M."/>
            <person name="Kim E.H."/>
            <person name="Lee H.K."/>
            <person name="Hong S.G."/>
        </authorList>
    </citation>
    <scope>NUCLEOTIDE SEQUENCE [LARGE SCALE GENOMIC DNA]</scope>
    <source>
        <strain evidence="4 5">PAMC 26569</strain>
    </source>
</reference>
<feature type="domain" description="Glycosyl transferase family 1" evidence="3">
    <location>
        <begin position="399"/>
        <end position="551"/>
    </location>
</feature>
<dbReference type="PROSITE" id="PS50005">
    <property type="entry name" value="TPR"/>
    <property type="match status" value="2"/>
</dbReference>
<evidence type="ECO:0000256" key="2">
    <source>
        <dbReference type="PROSITE-ProRule" id="PRU00339"/>
    </source>
</evidence>
<feature type="repeat" description="TPR" evidence="2">
    <location>
        <begin position="110"/>
        <end position="143"/>
    </location>
</feature>
<dbReference type="InterPro" id="IPR011990">
    <property type="entry name" value="TPR-like_helical_dom_sf"/>
</dbReference>
<dbReference type="Gene3D" id="3.40.50.2000">
    <property type="entry name" value="Glycogen Phosphorylase B"/>
    <property type="match status" value="1"/>
</dbReference>
<protein>
    <submittedName>
        <fullName evidence="4">Glycosyltransferase</fullName>
    </submittedName>
</protein>
<evidence type="ECO:0000313" key="5">
    <source>
        <dbReference type="Proteomes" id="UP000500767"/>
    </source>
</evidence>
<dbReference type="Proteomes" id="UP000500767">
    <property type="component" value="Chromosome"/>
</dbReference>
<dbReference type="GO" id="GO:0016757">
    <property type="term" value="F:glycosyltransferase activity"/>
    <property type="evidence" value="ECO:0007669"/>
    <property type="project" value="InterPro"/>
</dbReference>
<dbReference type="CDD" id="cd03809">
    <property type="entry name" value="GT4_MtfB-like"/>
    <property type="match status" value="1"/>
</dbReference>
<dbReference type="PANTHER" id="PTHR46401">
    <property type="entry name" value="GLYCOSYLTRANSFERASE WBBK-RELATED"/>
    <property type="match status" value="1"/>
</dbReference>
<keyword evidence="5" id="KW-1185">Reference proteome</keyword>
<dbReference type="SMART" id="SM00028">
    <property type="entry name" value="TPR"/>
    <property type="match status" value="2"/>
</dbReference>
<dbReference type="SUPFAM" id="SSF48452">
    <property type="entry name" value="TPR-like"/>
    <property type="match status" value="1"/>
</dbReference>
<dbReference type="InterPro" id="IPR001296">
    <property type="entry name" value="Glyco_trans_1"/>
</dbReference>
<sequence length="772" mass="85994">MAQETRLKRWLQRPAREVHLEASGSGANPVMLADRGQVEHESLSARDRGDHARDGKAWIQAAQFYENHLKVVPDDTAIWVQLGHARKESGDYARAEEAYRTAISLSPTDADVPLQLGHLMKLIGRTRDATELYTTALRLQPSSNAYRELVGLGQAARADRLIGSLAMGSIRPTIYLQINDLLHFLRVHKTPSGIQRVQLGILTYCLAERPGADEPQAEFVFNQPNDTQVWKVSRARLRRMVDYLDGLDVDTLLLRQLVDEILEDAVLVKPGKGDSFVIIGAFWGMPGNTHLLSSLSEQGASLGVYLYDLIPITFPEYCAHQLTVEFTADLCEALQLVDFALAISEYTAREIKSFIQEHNFPSIPVRVIPLAHSLTGLQASSGHGDIAGADWTDATERLQERDFVLCVCTIEPRKNHRYLFDAWKFLKQEGVSVPDLVFVGRKGWHVGDFMAQLENTDYLDGSIVVVHDLSDTELATLYRACRFTVFPSVVEGWGLPLGESLSFGKLCVSSNTSSMPEVGQDLVEYVDPLNLREGIETFRRLITKRDEVDEWERRIQSKFHPRSWEHVAKQFLSVTSDLLSKLDGVEKRHSPRLRSGIPLRVSDLVRTGKTRSIQDHVDLQALILSGNWYPPENFGAWMKGSSGNIRFATGLSAGRTAIIHLEFVTAANADQVKVVFSTSLQPAQELSVSASQSLSIRLRAVVEKTGDISIGLKTRGSYDAAMYYPRVFCIGLVSVAFVDAEDLVGRAELLERVLIEHGQDTSSSRLSSRSTT</sequence>
<evidence type="ECO:0000256" key="1">
    <source>
        <dbReference type="ARBA" id="ARBA00022679"/>
    </source>
</evidence>
<dbReference type="GO" id="GO:0009103">
    <property type="term" value="P:lipopolysaccharide biosynthetic process"/>
    <property type="evidence" value="ECO:0007669"/>
    <property type="project" value="TreeGrafter"/>
</dbReference>
<dbReference type="Pfam" id="PF00534">
    <property type="entry name" value="Glycos_transf_1"/>
    <property type="match status" value="1"/>
</dbReference>
<dbReference type="AlphaFoldDB" id="A0A6M8HP83"/>
<gene>
    <name evidence="4" type="ORF">HN018_08985</name>
</gene>
<feature type="repeat" description="TPR" evidence="2">
    <location>
        <begin position="76"/>
        <end position="109"/>
    </location>
</feature>
<keyword evidence="1 4" id="KW-0808">Transferase</keyword>
<dbReference type="PANTHER" id="PTHR46401:SF2">
    <property type="entry name" value="GLYCOSYLTRANSFERASE WBBK-RELATED"/>
    <property type="match status" value="1"/>
</dbReference>
<dbReference type="RefSeq" id="WP_171835886.1">
    <property type="nucleotide sequence ID" value="NZ_CP053708.1"/>
</dbReference>
<organism evidence="4 5">
    <name type="scientific">Lichenicola cladoniae</name>
    <dbReference type="NCBI Taxonomy" id="1484109"/>
    <lineage>
        <taxon>Bacteria</taxon>
        <taxon>Pseudomonadati</taxon>
        <taxon>Pseudomonadota</taxon>
        <taxon>Alphaproteobacteria</taxon>
        <taxon>Acetobacterales</taxon>
        <taxon>Acetobacteraceae</taxon>
        <taxon>Lichenicola</taxon>
    </lineage>
</organism>
<dbReference type="EMBL" id="CP053708">
    <property type="protein sequence ID" value="QKE90162.1"/>
    <property type="molecule type" value="Genomic_DNA"/>
</dbReference>
<name>A0A6M8HP83_9PROT</name>
<dbReference type="KEGG" id="lck:HN018_08985"/>
<dbReference type="SUPFAM" id="SSF53756">
    <property type="entry name" value="UDP-Glycosyltransferase/glycogen phosphorylase"/>
    <property type="match status" value="1"/>
</dbReference>
<evidence type="ECO:0000313" key="4">
    <source>
        <dbReference type="EMBL" id="QKE90162.1"/>
    </source>
</evidence>